<dbReference type="InterPro" id="IPR029063">
    <property type="entry name" value="SAM-dependent_MTases_sf"/>
</dbReference>
<evidence type="ECO:0000256" key="4">
    <source>
        <dbReference type="ARBA" id="ARBA00013346"/>
    </source>
</evidence>
<evidence type="ECO:0000256" key="10">
    <source>
        <dbReference type="ARBA" id="ARBA00031323"/>
    </source>
</evidence>
<dbReference type="GO" id="GO:0004719">
    <property type="term" value="F:protein-L-isoaspartate (D-aspartate) O-methyltransferase activity"/>
    <property type="evidence" value="ECO:0007669"/>
    <property type="project" value="UniProtKB-EC"/>
</dbReference>
<dbReference type="PROSITE" id="PS01279">
    <property type="entry name" value="PCMT"/>
    <property type="match status" value="1"/>
</dbReference>
<proteinExistence type="inferred from homology"/>
<dbReference type="PANTHER" id="PTHR11579">
    <property type="entry name" value="PROTEIN-L-ISOASPARTATE O-METHYLTRANSFERASE"/>
    <property type="match status" value="1"/>
</dbReference>
<sequence>MGYRAVCRRALEAKACFRAPWLREAFDTVDRELFVPARAWAPERDEHGRWRFLDRDVDEDAWRRAVWDSHQSVITQLDDGRTGPVGPADGDFTSSVSALDIVCTKLEQLGLDAGHRVLDIGYASGYHTALLCERTGSERTVGIEVDPQLAAWGASNLKRAGYAPVLVCGDGMAGVPQHAPYDRIISTAAVRTVPWAWVRQLAPGGSIVTPFGTAYANSGLLRLTMRGEKARGRFAGSAAYMWIRGERPTRALNVPEESTARSSPLDPAEVLEAGWEQDFVIGLHTADVAFSHRGDGADRRVQFVDQAGTSATIVRYRDWWQADAVKSWGPRDLWDEVVAAFTWYATQGRPAVTEFGLTVDSSGQHAWYGNTGHPLNTDHA</sequence>
<keyword evidence="7" id="KW-0808">Transferase</keyword>
<dbReference type="EMBL" id="CP108253">
    <property type="protein sequence ID" value="WTU45024.1"/>
    <property type="molecule type" value="Genomic_DNA"/>
</dbReference>
<name>A0AAU2HA34_9ACTN</name>
<evidence type="ECO:0000256" key="9">
    <source>
        <dbReference type="ARBA" id="ARBA00030757"/>
    </source>
</evidence>
<dbReference type="PANTHER" id="PTHR11579:SF0">
    <property type="entry name" value="PROTEIN-L-ISOASPARTATE(D-ASPARTATE) O-METHYLTRANSFERASE"/>
    <property type="match status" value="1"/>
</dbReference>
<dbReference type="Gene3D" id="3.40.50.150">
    <property type="entry name" value="Vaccinia Virus protein VP39"/>
    <property type="match status" value="1"/>
</dbReference>
<evidence type="ECO:0000256" key="7">
    <source>
        <dbReference type="ARBA" id="ARBA00022679"/>
    </source>
</evidence>
<reference evidence="12" key="1">
    <citation type="submission" date="2022-10" db="EMBL/GenBank/DDBJ databases">
        <title>The complete genomes of actinobacterial strains from the NBC collection.</title>
        <authorList>
            <person name="Joergensen T.S."/>
            <person name="Alvarez Arevalo M."/>
            <person name="Sterndorff E.B."/>
            <person name="Faurdal D."/>
            <person name="Vuksanovic O."/>
            <person name="Mourched A.-S."/>
            <person name="Charusanti P."/>
            <person name="Shaw S."/>
            <person name="Blin K."/>
            <person name="Weber T."/>
        </authorList>
    </citation>
    <scope>NUCLEOTIDE SEQUENCE</scope>
    <source>
        <strain evidence="12">NBC_00060</strain>
    </source>
</reference>
<dbReference type="Pfam" id="PF01135">
    <property type="entry name" value="PCMT"/>
    <property type="match status" value="1"/>
</dbReference>
<keyword evidence="5" id="KW-0963">Cytoplasm</keyword>
<accession>A0AAU2HA34</accession>
<evidence type="ECO:0000256" key="11">
    <source>
        <dbReference type="ARBA" id="ARBA00031350"/>
    </source>
</evidence>
<keyword evidence="8" id="KW-0949">S-adenosyl-L-methionine</keyword>
<dbReference type="InterPro" id="IPR000682">
    <property type="entry name" value="PCMT"/>
</dbReference>
<gene>
    <name evidence="12" type="ORF">OHV25_38380</name>
</gene>
<evidence type="ECO:0000256" key="1">
    <source>
        <dbReference type="ARBA" id="ARBA00004496"/>
    </source>
</evidence>
<evidence type="ECO:0000313" key="12">
    <source>
        <dbReference type="EMBL" id="WTU45024.1"/>
    </source>
</evidence>
<keyword evidence="6" id="KW-0489">Methyltransferase</keyword>
<protein>
    <recommendedName>
        <fullName evidence="4">Protein-L-isoaspartate O-methyltransferase</fullName>
        <ecNumber evidence="3">2.1.1.77</ecNumber>
    </recommendedName>
    <alternativeName>
        <fullName evidence="11">L-isoaspartyl protein carboxyl methyltransferase</fullName>
    </alternativeName>
    <alternativeName>
        <fullName evidence="9">Protein L-isoaspartyl methyltransferase</fullName>
    </alternativeName>
    <alternativeName>
        <fullName evidence="10">Protein-beta-aspartate methyltransferase</fullName>
    </alternativeName>
</protein>
<organism evidence="12">
    <name type="scientific">Streptomyces sp. NBC_00060</name>
    <dbReference type="NCBI Taxonomy" id="2975636"/>
    <lineage>
        <taxon>Bacteria</taxon>
        <taxon>Bacillati</taxon>
        <taxon>Actinomycetota</taxon>
        <taxon>Actinomycetes</taxon>
        <taxon>Kitasatosporales</taxon>
        <taxon>Streptomycetaceae</taxon>
        <taxon>Streptomyces</taxon>
    </lineage>
</organism>
<comment type="subcellular location">
    <subcellularLocation>
        <location evidence="1">Cytoplasm</location>
    </subcellularLocation>
</comment>
<dbReference type="AlphaFoldDB" id="A0AAU2HA34"/>
<dbReference type="SUPFAM" id="SSF53335">
    <property type="entry name" value="S-adenosyl-L-methionine-dependent methyltransferases"/>
    <property type="match status" value="1"/>
</dbReference>
<comment type="similarity">
    <text evidence="2">Belongs to the methyltransferase superfamily. L-isoaspartyl/D-aspartyl protein methyltransferase family.</text>
</comment>
<evidence type="ECO:0000256" key="8">
    <source>
        <dbReference type="ARBA" id="ARBA00022691"/>
    </source>
</evidence>
<dbReference type="GO" id="GO:0005737">
    <property type="term" value="C:cytoplasm"/>
    <property type="evidence" value="ECO:0007669"/>
    <property type="project" value="UniProtKB-SubCell"/>
</dbReference>
<dbReference type="EC" id="2.1.1.77" evidence="3"/>
<evidence type="ECO:0000256" key="6">
    <source>
        <dbReference type="ARBA" id="ARBA00022603"/>
    </source>
</evidence>
<evidence type="ECO:0000256" key="3">
    <source>
        <dbReference type="ARBA" id="ARBA00011890"/>
    </source>
</evidence>
<dbReference type="CDD" id="cd02440">
    <property type="entry name" value="AdoMet_MTases"/>
    <property type="match status" value="1"/>
</dbReference>
<dbReference type="GO" id="GO:0032259">
    <property type="term" value="P:methylation"/>
    <property type="evidence" value="ECO:0007669"/>
    <property type="project" value="UniProtKB-KW"/>
</dbReference>
<evidence type="ECO:0000256" key="2">
    <source>
        <dbReference type="ARBA" id="ARBA00005369"/>
    </source>
</evidence>
<evidence type="ECO:0000256" key="5">
    <source>
        <dbReference type="ARBA" id="ARBA00022490"/>
    </source>
</evidence>